<feature type="compositionally biased region" description="Polar residues" evidence="1">
    <location>
        <begin position="171"/>
        <end position="186"/>
    </location>
</feature>
<dbReference type="STRING" id="50990.A0A4Y7PGV0"/>
<feature type="compositionally biased region" description="Basic residues" evidence="1">
    <location>
        <begin position="209"/>
        <end position="221"/>
    </location>
</feature>
<evidence type="ECO:0000313" key="3">
    <source>
        <dbReference type="Proteomes" id="UP000294933"/>
    </source>
</evidence>
<sequence>MRFRVATKPGLPFVKAWFTVKDGLYQTETVALLKKDLCSRIPALGDESVNAADIQLSIDGFDLLDSDELDVIRENDIVCIAKVERSFSMKRKWTEEADSEPTSQPRKKSKDTHELNGGIRISPVTRDLVTSSPGTSSNDETTSSSSSDSESDDSSSESSSASSDSGPETSPTLTRPKTQKVPSTDTARIEASSAAASRVPHVPPGHGKSSTHSRNARRKLKRQALREQSLNTGQFVSNSSANAVPVGVRTRGDASTGDDVTEKIAVNADVGASAATPISTGQSIASTLKNKNKKNGFKRTMSTATAQHIVFAASTPMTDSQSPHNFAVALDLDLLSRPASPPSMERQDTRPRLIPPSEKQDAGLLPPNLFVTSIELEDDPSKWSRKKKRKQRDGYGYNEVNEYGGISNDGKAYSGAGRRDSDVEILDYGVEESGGVSASVDWTKVERHWASFASVSDHTLLKPDTLIGWKTLDINPSTCTPEMMVKLARIRNTTDEGSFIVVHVRREGEGKTTFGGVEFDGDDGENTEEITFSNIVAKNSVLVV</sequence>
<evidence type="ECO:0000313" key="2">
    <source>
        <dbReference type="EMBL" id="TDL14653.1"/>
    </source>
</evidence>
<name>A0A4Y7PGV0_9AGAM</name>
<keyword evidence="3" id="KW-1185">Reference proteome</keyword>
<feature type="region of interest" description="Disordered" evidence="1">
    <location>
        <begin position="337"/>
        <end position="364"/>
    </location>
</feature>
<evidence type="ECO:0000256" key="1">
    <source>
        <dbReference type="SAM" id="MobiDB-lite"/>
    </source>
</evidence>
<feature type="non-terminal residue" evidence="2">
    <location>
        <position position="1"/>
    </location>
</feature>
<proteinExistence type="predicted"/>
<dbReference type="EMBL" id="ML170318">
    <property type="protein sequence ID" value="TDL14653.1"/>
    <property type="molecule type" value="Genomic_DNA"/>
</dbReference>
<feature type="compositionally biased region" description="Low complexity" evidence="1">
    <location>
        <begin position="135"/>
        <end position="148"/>
    </location>
</feature>
<accession>A0A4Y7PGV0</accession>
<protein>
    <submittedName>
        <fullName evidence="2">Uncharacterized protein</fullName>
    </submittedName>
</protein>
<reference evidence="2 3" key="1">
    <citation type="submission" date="2018-06" db="EMBL/GenBank/DDBJ databases">
        <title>A transcriptomic atlas of mushroom development highlights an independent origin of complex multicellularity.</title>
        <authorList>
            <consortium name="DOE Joint Genome Institute"/>
            <person name="Krizsan K."/>
            <person name="Almasi E."/>
            <person name="Merenyi Z."/>
            <person name="Sahu N."/>
            <person name="Viragh M."/>
            <person name="Koszo T."/>
            <person name="Mondo S."/>
            <person name="Kiss B."/>
            <person name="Balint B."/>
            <person name="Kues U."/>
            <person name="Barry K."/>
            <person name="Hegedus J.C."/>
            <person name="Henrissat B."/>
            <person name="Johnson J."/>
            <person name="Lipzen A."/>
            <person name="Ohm R."/>
            <person name="Nagy I."/>
            <person name="Pangilinan J."/>
            <person name="Yan J."/>
            <person name="Xiong Y."/>
            <person name="Grigoriev I.V."/>
            <person name="Hibbett D.S."/>
            <person name="Nagy L.G."/>
        </authorList>
    </citation>
    <scope>NUCLEOTIDE SEQUENCE [LARGE SCALE GENOMIC DNA]</scope>
    <source>
        <strain evidence="2 3">SZMC22713</strain>
    </source>
</reference>
<gene>
    <name evidence="2" type="ORF">BD410DRAFT_902954</name>
</gene>
<dbReference type="VEuPathDB" id="FungiDB:BD410DRAFT_902954"/>
<feature type="region of interest" description="Disordered" evidence="1">
    <location>
        <begin position="92"/>
        <end position="221"/>
    </location>
</feature>
<organism evidence="2 3">
    <name type="scientific">Rickenella mellea</name>
    <dbReference type="NCBI Taxonomy" id="50990"/>
    <lineage>
        <taxon>Eukaryota</taxon>
        <taxon>Fungi</taxon>
        <taxon>Dikarya</taxon>
        <taxon>Basidiomycota</taxon>
        <taxon>Agaricomycotina</taxon>
        <taxon>Agaricomycetes</taxon>
        <taxon>Hymenochaetales</taxon>
        <taxon>Rickenellaceae</taxon>
        <taxon>Rickenella</taxon>
    </lineage>
</organism>
<dbReference type="Proteomes" id="UP000294933">
    <property type="component" value="Unassembled WGS sequence"/>
</dbReference>
<feature type="compositionally biased region" description="Low complexity" evidence="1">
    <location>
        <begin position="156"/>
        <end position="170"/>
    </location>
</feature>
<dbReference type="OrthoDB" id="74813at2759"/>
<dbReference type="AlphaFoldDB" id="A0A4Y7PGV0"/>